<keyword evidence="2" id="KW-0285">Flavoprotein</keyword>
<evidence type="ECO:0000256" key="1">
    <source>
        <dbReference type="ARBA" id="ARBA00010139"/>
    </source>
</evidence>
<evidence type="ECO:0000313" key="6">
    <source>
        <dbReference type="Proteomes" id="UP000006753"/>
    </source>
</evidence>
<evidence type="ECO:0000256" key="3">
    <source>
        <dbReference type="ARBA" id="ARBA00022827"/>
    </source>
</evidence>
<accession>K1WTK9</accession>
<proteinExistence type="inferred from homology"/>
<name>K1WTK9_MARBU</name>
<dbReference type="InParanoid" id="K1WTK9"/>
<dbReference type="Pfam" id="PF00743">
    <property type="entry name" value="FMO-like"/>
    <property type="match status" value="1"/>
</dbReference>
<dbReference type="OMA" id="FDQFRIF"/>
<dbReference type="GO" id="GO:0050661">
    <property type="term" value="F:NADP binding"/>
    <property type="evidence" value="ECO:0007669"/>
    <property type="project" value="InterPro"/>
</dbReference>
<keyword evidence="3" id="KW-0274">FAD</keyword>
<evidence type="ECO:0000256" key="4">
    <source>
        <dbReference type="ARBA" id="ARBA00023002"/>
    </source>
</evidence>
<dbReference type="EMBL" id="JH921440">
    <property type="protein sequence ID" value="EKD15777.1"/>
    <property type="molecule type" value="Genomic_DNA"/>
</dbReference>
<evidence type="ECO:0000256" key="2">
    <source>
        <dbReference type="ARBA" id="ARBA00022630"/>
    </source>
</evidence>
<reference evidence="5 6" key="1">
    <citation type="journal article" date="2012" name="BMC Genomics">
        <title>Sequencing the genome of Marssonina brunnea reveals fungus-poplar co-evolution.</title>
        <authorList>
            <person name="Zhu S."/>
            <person name="Cao Y.-Z."/>
            <person name="Jiang C."/>
            <person name="Tan B.-Y."/>
            <person name="Wang Z."/>
            <person name="Feng S."/>
            <person name="Zhang L."/>
            <person name="Su X.-H."/>
            <person name="Brejova B."/>
            <person name="Vinar T."/>
            <person name="Xu M."/>
            <person name="Wang M.-X."/>
            <person name="Zhang S.-G."/>
            <person name="Huang M.-R."/>
            <person name="Wu R."/>
            <person name="Zhou Y."/>
        </authorList>
    </citation>
    <scope>NUCLEOTIDE SEQUENCE [LARGE SCALE GENOMIC DNA]</scope>
    <source>
        <strain evidence="5 6">MB_m1</strain>
    </source>
</reference>
<keyword evidence="4" id="KW-0560">Oxidoreductase</keyword>
<dbReference type="InterPro" id="IPR051209">
    <property type="entry name" value="FAD-bind_Monooxygenase_sf"/>
</dbReference>
<dbReference type="PANTHER" id="PTHR42877">
    <property type="entry name" value="L-ORNITHINE N(5)-MONOOXYGENASE-RELATED"/>
    <property type="match status" value="1"/>
</dbReference>
<organism evidence="5 6">
    <name type="scientific">Marssonina brunnea f. sp. multigermtubi (strain MB_m1)</name>
    <name type="common">Marssonina leaf spot fungus</name>
    <dbReference type="NCBI Taxonomy" id="1072389"/>
    <lineage>
        <taxon>Eukaryota</taxon>
        <taxon>Fungi</taxon>
        <taxon>Dikarya</taxon>
        <taxon>Ascomycota</taxon>
        <taxon>Pezizomycotina</taxon>
        <taxon>Leotiomycetes</taxon>
        <taxon>Helotiales</taxon>
        <taxon>Drepanopezizaceae</taxon>
        <taxon>Drepanopeziza</taxon>
    </lineage>
</organism>
<dbReference type="SUPFAM" id="SSF51905">
    <property type="entry name" value="FAD/NAD(P)-binding domain"/>
    <property type="match status" value="3"/>
</dbReference>
<dbReference type="InterPro" id="IPR020946">
    <property type="entry name" value="Flavin_mOase-like"/>
</dbReference>
<dbReference type="KEGG" id="mbe:MBM_05788"/>
<dbReference type="GO" id="GO:0050660">
    <property type="term" value="F:flavin adenine dinucleotide binding"/>
    <property type="evidence" value="ECO:0007669"/>
    <property type="project" value="InterPro"/>
</dbReference>
<evidence type="ECO:0000313" key="5">
    <source>
        <dbReference type="EMBL" id="EKD15777.1"/>
    </source>
</evidence>
<dbReference type="HOGENOM" id="CLU_006937_7_0_1"/>
<dbReference type="Gene3D" id="3.50.50.60">
    <property type="entry name" value="FAD/NAD(P)-binding domain"/>
    <property type="match status" value="3"/>
</dbReference>
<dbReference type="InterPro" id="IPR036188">
    <property type="entry name" value="FAD/NAD-bd_sf"/>
</dbReference>
<comment type="similarity">
    <text evidence="1">Belongs to the FAD-binding monooxygenase family.</text>
</comment>
<dbReference type="Proteomes" id="UP000006753">
    <property type="component" value="Unassembled WGS sequence"/>
</dbReference>
<keyword evidence="5" id="KW-0503">Monooxygenase</keyword>
<dbReference type="eggNOG" id="KOG1399">
    <property type="taxonomic scope" value="Eukaryota"/>
</dbReference>
<keyword evidence="6" id="KW-1185">Reference proteome</keyword>
<dbReference type="OrthoDB" id="3971593at2759"/>
<protein>
    <submittedName>
        <fullName evidence="5">Monooxygenase</fullName>
    </submittedName>
</protein>
<dbReference type="GO" id="GO:0004499">
    <property type="term" value="F:N,N-dimethylaniline monooxygenase activity"/>
    <property type="evidence" value="ECO:0007669"/>
    <property type="project" value="InterPro"/>
</dbReference>
<sequence length="644" mass="72550">MWGEVWSSIGMSKVVSPDCVFKIYGNSIRKDNGYDVNSYTYYPVAIIGAGESGIAMGCRLKQVLGCDQFRIFDRQSGIGGTWWINRYPGVACDVPAVFYSFSFCPNSKWSALYPEGPEIVKYLQGVCDTYQIVDKIQLNTDVRECRWLETEQVWEVKLQHLMTGVGDLSEYDRAKKIQEHGRETVYVSQEKIRCKVLVSGVGGLVEPKTWPENIPGNENFEGEIFHSARWRYDIDFRDKDVIVLGTGCSAAQFVPRLTKEYGAKSVTQLMRSPPWVVPRIVPPGGNEAWGKWSPRLTTYVPGFGKMIRFIVACAAEYDWRLFGSDSYHEKERRKVETRLLAHMRKTVPEKYHEILTPNYGVGCKRRIFDAAWLPSLNDPAIELTTLPLRSIGEKTVTLGPGRSYPDMSVTTSNAPSHELTTPADIIILANGFETTKWLHPLDVTGRDGKKLHDVFDERGGAQMYMGTAMDGFPNFFTIFGPNTATGHSSVVLASENMVNMSLKFIGPILNGDVSTAEIKKSAELEWARDTQSALKKRIWTTGGCGSWYKDEKGWNSTVYPYTQIRFTLRCMFPTWSDWDIKYTRKAIFKKYAKRVLKAFIFLALLSGFSQQKQNGLGLKTYLRGVARSLIFGGAGLLQVAGSKL</sequence>
<dbReference type="AlphaFoldDB" id="K1WTK9"/>
<dbReference type="PANTHER" id="PTHR42877:SF10">
    <property type="entry name" value="L-ORNITHINE N(5)-OXYGENASE"/>
    <property type="match status" value="1"/>
</dbReference>
<gene>
    <name evidence="5" type="ORF">MBM_05788</name>
</gene>